<dbReference type="AlphaFoldDB" id="A0AAD4GQ71"/>
<evidence type="ECO:0000256" key="3">
    <source>
        <dbReference type="PROSITE-ProRule" id="PRU00023"/>
    </source>
</evidence>
<accession>A0AAD4GQ71</accession>
<reference evidence="4" key="1">
    <citation type="journal article" date="2019" name="Beilstein J. Org. Chem.">
        <title>Nanangenines: drimane sesquiterpenoids as the dominant metabolite cohort of a novel Australian fungus, Aspergillus nanangensis.</title>
        <authorList>
            <person name="Lacey H.J."/>
            <person name="Gilchrist C.L.M."/>
            <person name="Crombie A."/>
            <person name="Kalaitzis J.A."/>
            <person name="Vuong D."/>
            <person name="Rutledge P.J."/>
            <person name="Turner P."/>
            <person name="Pitt J.I."/>
            <person name="Lacey E."/>
            <person name="Chooi Y.H."/>
            <person name="Piggott A.M."/>
        </authorList>
    </citation>
    <scope>NUCLEOTIDE SEQUENCE</scope>
    <source>
        <strain evidence="4">MST-FP2251</strain>
    </source>
</reference>
<dbReference type="PROSITE" id="PS50297">
    <property type="entry name" value="ANK_REP_REGION"/>
    <property type="match status" value="2"/>
</dbReference>
<feature type="repeat" description="ANK" evidence="3">
    <location>
        <begin position="225"/>
        <end position="257"/>
    </location>
</feature>
<protein>
    <submittedName>
        <fullName evidence="4">Uncharacterized protein</fullName>
    </submittedName>
</protein>
<dbReference type="Proteomes" id="UP001194746">
    <property type="component" value="Unassembled WGS sequence"/>
</dbReference>
<feature type="repeat" description="ANK" evidence="3">
    <location>
        <begin position="192"/>
        <end position="224"/>
    </location>
</feature>
<dbReference type="InterPro" id="IPR002110">
    <property type="entry name" value="Ankyrin_rpt"/>
</dbReference>
<organism evidence="4 5">
    <name type="scientific">Aspergillus nanangensis</name>
    <dbReference type="NCBI Taxonomy" id="2582783"/>
    <lineage>
        <taxon>Eukaryota</taxon>
        <taxon>Fungi</taxon>
        <taxon>Dikarya</taxon>
        <taxon>Ascomycota</taxon>
        <taxon>Pezizomycotina</taxon>
        <taxon>Eurotiomycetes</taxon>
        <taxon>Eurotiomycetidae</taxon>
        <taxon>Eurotiales</taxon>
        <taxon>Aspergillaceae</taxon>
        <taxon>Aspergillus</taxon>
        <taxon>Aspergillus subgen. Circumdati</taxon>
    </lineage>
</organism>
<dbReference type="Gene3D" id="1.25.40.20">
    <property type="entry name" value="Ankyrin repeat-containing domain"/>
    <property type="match status" value="2"/>
</dbReference>
<dbReference type="SUPFAM" id="SSF48403">
    <property type="entry name" value="Ankyrin repeat"/>
    <property type="match status" value="1"/>
</dbReference>
<evidence type="ECO:0000313" key="4">
    <source>
        <dbReference type="EMBL" id="KAF9885160.1"/>
    </source>
</evidence>
<keyword evidence="1" id="KW-0677">Repeat</keyword>
<evidence type="ECO:0000256" key="1">
    <source>
        <dbReference type="ARBA" id="ARBA00022737"/>
    </source>
</evidence>
<evidence type="ECO:0000313" key="5">
    <source>
        <dbReference type="Proteomes" id="UP001194746"/>
    </source>
</evidence>
<dbReference type="PROSITE" id="PS50088">
    <property type="entry name" value="ANK_REPEAT"/>
    <property type="match status" value="3"/>
</dbReference>
<feature type="repeat" description="ANK" evidence="3">
    <location>
        <begin position="119"/>
        <end position="151"/>
    </location>
</feature>
<dbReference type="SMART" id="SM00248">
    <property type="entry name" value="ANK"/>
    <property type="match status" value="8"/>
</dbReference>
<evidence type="ECO:0000256" key="2">
    <source>
        <dbReference type="ARBA" id="ARBA00023043"/>
    </source>
</evidence>
<proteinExistence type="predicted"/>
<dbReference type="InterPro" id="IPR036770">
    <property type="entry name" value="Ankyrin_rpt-contain_sf"/>
</dbReference>
<dbReference type="PANTHER" id="PTHR24198:SF165">
    <property type="entry name" value="ANKYRIN REPEAT-CONTAINING PROTEIN-RELATED"/>
    <property type="match status" value="1"/>
</dbReference>
<keyword evidence="2 3" id="KW-0040">ANK repeat</keyword>
<name>A0AAD4GQ71_ASPNN</name>
<sequence length="617" mass="68554">MEGLSPTALTNLPVEILFLIAYHTRSYSAISALTRSTRRLHDVLNPYLYRLNVRQADGGYALCWAARYGNSATLRLALENRSGLVSSRPLLIAARFGHCEIVRNLLAVGDAGLQSRDNEGNTALVRAIAAGHEEMVKILLDAGALPDPHTSHRSYQSHARSALFAAIELGNMFIVEQLLACGRINVKGKYRDHHTTLSLSAQRGHSELVKLFLDLGVPVNTRHSGGHTPLTYGIKSGSADVVRMLLNSGADPNSLHSPYQNTPIFFAVWSRKTIEPVIQALVEDPRIDVNRVNEAGQSPLAFALRLWNRAVPYAKFYPLDPCHWRCSDEKVTIISSQNDLEPNTGNEFAKAIYYNRLSIAERIFANPRLTRESKFKGLQKAITCRCRTPEPACDAMFGPLFECFLAECRDLNEPVFDGMSLLMFACLHRHERAVNLLLEHGVHPESRAYANGDVAVHYPSPLHCAIRGGCDRIFRRLLQTEKVDLNCPAGPFGLDAFLSAVQGGNTSIVGVLRDMTDIDPNVTDARGMCAVAIVAKHRGSTCLMQELLQWDGVDANMVDNTGKSALNYARELGYKDLEYMLRQHLYGFVPLPEPKFELFPVRRIRARGRKSRNGKKG</sequence>
<gene>
    <name evidence="4" type="ORF">FE257_000686</name>
</gene>
<dbReference type="PANTHER" id="PTHR24198">
    <property type="entry name" value="ANKYRIN REPEAT AND PROTEIN KINASE DOMAIN-CONTAINING PROTEIN"/>
    <property type="match status" value="1"/>
</dbReference>
<keyword evidence="5" id="KW-1185">Reference proteome</keyword>
<comment type="caution">
    <text evidence="4">The sequence shown here is derived from an EMBL/GenBank/DDBJ whole genome shotgun (WGS) entry which is preliminary data.</text>
</comment>
<reference evidence="4" key="2">
    <citation type="submission" date="2020-02" db="EMBL/GenBank/DDBJ databases">
        <authorList>
            <person name="Gilchrist C.L.M."/>
            <person name="Chooi Y.-H."/>
        </authorList>
    </citation>
    <scope>NUCLEOTIDE SEQUENCE</scope>
    <source>
        <strain evidence="4">MST-FP2251</strain>
    </source>
</reference>
<dbReference type="Pfam" id="PF12796">
    <property type="entry name" value="Ank_2"/>
    <property type="match status" value="3"/>
</dbReference>
<dbReference type="EMBL" id="VCAU01000102">
    <property type="protein sequence ID" value="KAF9885160.1"/>
    <property type="molecule type" value="Genomic_DNA"/>
</dbReference>